<dbReference type="GO" id="GO:0009116">
    <property type="term" value="P:nucleoside metabolic process"/>
    <property type="evidence" value="ECO:0007669"/>
    <property type="project" value="InterPro"/>
</dbReference>
<dbReference type="Gene3D" id="3.40.50.1580">
    <property type="entry name" value="Nucleoside phosphorylase domain"/>
    <property type="match status" value="1"/>
</dbReference>
<dbReference type="AlphaFoldDB" id="A0A6A6D1S1"/>
<dbReference type="InterPro" id="IPR053137">
    <property type="entry name" value="NLR-like"/>
</dbReference>
<accession>A0A6A6D1S1</accession>
<sequence>MSPKRLAKEDYTVGWICALPVPELKASRLLFDGEEHEDVFLDHKISHQYVYGEMNGHNVVMGCLPASQMGKASAASVATELFTTFPGLHFALIVGIGGAVPFPNDVRLGDVVVSLPDLGRQHGGVVQYDFGKAMHDGKFVKTGQLNQPPTSVLSGLGKLRSASARKMNFCHYLDLYKNDSYWDPGKDDRLFGATYSHLEGQATCEKCDLDHEQARLKRTASRPSVHYGLIASGDQVMKDAVKRDAISQKHGGILCFEMEAAGVANILPCLVVRGICDYCDSHKNKAWQPFAAAAAAAWAKELLGNIAPVQSREQGPIHQYDRHRTAQDVWMQKFVGQLTTTKRSVDDIRKLIGRISSYEARKILNRIGRKRMQGTTEWFTRAPAFDQWEFDSANSSILWLSGKVGSGKTVAMTAAVHHAMSTVQASRDTKVIHHFFQYPDTKAMDLFRSLTRQLIQISIDGNTPCPSELVHDLDLYFGDCNRSPDLDEIIDDIVIPLTYTINKLIVCVDGADTSDEHEQRYIWSGLHRLSEQRTERQKYTRIMITSENESQLATLVPANALRIRLDDGCNSKDIEMYIDTRLQERAGKRQLFHDRGLRIRVKDALLQRAENMFLWVHILLDEILRNCTTVAEVNSTLQDLPKSLSDLYLRCLTRRLDGQLLCNPKVLKWCSAAREPLCVDAVSDMLALDLESGEIDQDRRPDPDSVIRAGVSLLVLEETDLLLEPAHHSIRQFIFSNLLRDTHFLDGDFRPALQDELNMSRDQTELEIGQLCLSHIRAKTGIDIQIYRTVKAPPILGMIPQFLQKGLRLGQGRSEAPGIPIQRPTNQDTASFLQFAIQTWLLHTTKFDKTKTSWEKFEYVALQPNSSWKLHPWPAVGNTQISHLRGLLGYAVAQGHRPLLQLLMDQPTLLPRKVYDEVLPGNDLLPALHVAAKHGHVDLIPMLLKLCLINSLCPQHRRTALHVALEHGQDQFAIALCAFPGAKVDTLDARGVSPLALVIRNGPIGTIKTLLSGRRVRLDSKGNGLTSQEREDCIAWKEILLNKVDVHSKDVGGYTLLYRAFLQQNRTMAKLLIASQADVNPKDRVGKTPLNHAASVGDNPIVKLLVASEADVNTKDNLGWTPLHYAASRGDEATVELLLANQADVHAKNKKGRTPMEHAASQGHKAIVKTLLNKSKTTSSLVRCEQHDKQGRSV</sequence>
<dbReference type="Proteomes" id="UP000799537">
    <property type="component" value="Unassembled WGS sequence"/>
</dbReference>
<dbReference type="InterPro" id="IPR002110">
    <property type="entry name" value="Ankyrin_rpt"/>
</dbReference>
<dbReference type="InterPro" id="IPR027417">
    <property type="entry name" value="P-loop_NTPase"/>
</dbReference>
<feature type="repeat" description="ANK" evidence="2">
    <location>
        <begin position="1085"/>
        <end position="1117"/>
    </location>
</feature>
<dbReference type="SUPFAM" id="SSF48403">
    <property type="entry name" value="Ankyrin repeat"/>
    <property type="match status" value="1"/>
</dbReference>
<dbReference type="SUPFAM" id="SSF52540">
    <property type="entry name" value="P-loop containing nucleoside triphosphate hydrolases"/>
    <property type="match status" value="1"/>
</dbReference>
<feature type="repeat" description="ANK" evidence="2">
    <location>
        <begin position="1118"/>
        <end position="1150"/>
    </location>
</feature>
<dbReference type="EMBL" id="ML993579">
    <property type="protein sequence ID" value="KAF2173374.1"/>
    <property type="molecule type" value="Genomic_DNA"/>
</dbReference>
<dbReference type="Pfam" id="PF24883">
    <property type="entry name" value="NPHP3_N"/>
    <property type="match status" value="1"/>
</dbReference>
<evidence type="ECO:0000313" key="4">
    <source>
        <dbReference type="EMBL" id="KAF2173374.1"/>
    </source>
</evidence>
<dbReference type="PROSITE" id="PS50297">
    <property type="entry name" value="ANK_REP_REGION"/>
    <property type="match status" value="3"/>
</dbReference>
<feature type="repeat" description="ANK" evidence="2">
    <location>
        <begin position="1151"/>
        <end position="1175"/>
    </location>
</feature>
<dbReference type="InterPro" id="IPR056884">
    <property type="entry name" value="NPHP3-like_N"/>
</dbReference>
<dbReference type="PANTHER" id="PTHR46082:SF11">
    <property type="entry name" value="AAA+ ATPASE DOMAIN-CONTAINING PROTEIN-RELATED"/>
    <property type="match status" value="1"/>
</dbReference>
<gene>
    <name evidence="4" type="ORF">M409DRAFT_15659</name>
</gene>
<feature type="domain" description="Nephrocystin 3-like N-terminal" evidence="3">
    <location>
        <begin position="374"/>
        <end position="546"/>
    </location>
</feature>
<feature type="repeat" description="ANK" evidence="2">
    <location>
        <begin position="1052"/>
        <end position="1084"/>
    </location>
</feature>
<keyword evidence="5" id="KW-1185">Reference proteome</keyword>
<reference evidence="4" key="1">
    <citation type="journal article" date="2020" name="Stud. Mycol.">
        <title>101 Dothideomycetes genomes: a test case for predicting lifestyles and emergence of pathogens.</title>
        <authorList>
            <person name="Haridas S."/>
            <person name="Albert R."/>
            <person name="Binder M."/>
            <person name="Bloem J."/>
            <person name="Labutti K."/>
            <person name="Salamov A."/>
            <person name="Andreopoulos B."/>
            <person name="Baker S."/>
            <person name="Barry K."/>
            <person name="Bills G."/>
            <person name="Bluhm B."/>
            <person name="Cannon C."/>
            <person name="Castanera R."/>
            <person name="Culley D."/>
            <person name="Daum C."/>
            <person name="Ezra D."/>
            <person name="Gonzalez J."/>
            <person name="Henrissat B."/>
            <person name="Kuo A."/>
            <person name="Liang C."/>
            <person name="Lipzen A."/>
            <person name="Lutzoni F."/>
            <person name="Magnuson J."/>
            <person name="Mondo S."/>
            <person name="Nolan M."/>
            <person name="Ohm R."/>
            <person name="Pangilinan J."/>
            <person name="Park H.-J."/>
            <person name="Ramirez L."/>
            <person name="Alfaro M."/>
            <person name="Sun H."/>
            <person name="Tritt A."/>
            <person name="Yoshinaga Y."/>
            <person name="Zwiers L.-H."/>
            <person name="Turgeon B."/>
            <person name="Goodwin S."/>
            <person name="Spatafora J."/>
            <person name="Crous P."/>
            <person name="Grigoriev I."/>
        </authorList>
    </citation>
    <scope>NUCLEOTIDE SEQUENCE</scope>
    <source>
        <strain evidence="4">ATCC 36951</strain>
    </source>
</reference>
<evidence type="ECO:0000259" key="3">
    <source>
        <dbReference type="Pfam" id="PF24883"/>
    </source>
</evidence>
<keyword evidence="1" id="KW-0677">Repeat</keyword>
<evidence type="ECO:0000256" key="2">
    <source>
        <dbReference type="PROSITE-ProRule" id="PRU00023"/>
    </source>
</evidence>
<evidence type="ECO:0000313" key="5">
    <source>
        <dbReference type="Proteomes" id="UP000799537"/>
    </source>
</evidence>
<dbReference type="Gene3D" id="1.25.40.20">
    <property type="entry name" value="Ankyrin repeat-containing domain"/>
    <property type="match status" value="3"/>
</dbReference>
<keyword evidence="2" id="KW-0040">ANK repeat</keyword>
<dbReference type="Gene3D" id="3.40.50.300">
    <property type="entry name" value="P-loop containing nucleotide triphosphate hydrolases"/>
    <property type="match status" value="1"/>
</dbReference>
<dbReference type="Pfam" id="PF12796">
    <property type="entry name" value="Ank_2"/>
    <property type="match status" value="2"/>
</dbReference>
<dbReference type="PANTHER" id="PTHR46082">
    <property type="entry name" value="ATP/GTP-BINDING PROTEIN-RELATED"/>
    <property type="match status" value="1"/>
</dbReference>
<dbReference type="GeneID" id="54556560"/>
<name>A0A6A6D1S1_ZASCE</name>
<dbReference type="InterPro" id="IPR035994">
    <property type="entry name" value="Nucleoside_phosphorylase_sf"/>
</dbReference>
<protein>
    <recommendedName>
        <fullName evidence="3">Nephrocystin 3-like N-terminal domain-containing protein</fullName>
    </recommendedName>
</protein>
<evidence type="ECO:0000256" key="1">
    <source>
        <dbReference type="ARBA" id="ARBA00022737"/>
    </source>
</evidence>
<dbReference type="InterPro" id="IPR036770">
    <property type="entry name" value="Ankyrin_rpt-contain_sf"/>
</dbReference>
<organism evidence="4 5">
    <name type="scientific">Zasmidium cellare ATCC 36951</name>
    <dbReference type="NCBI Taxonomy" id="1080233"/>
    <lineage>
        <taxon>Eukaryota</taxon>
        <taxon>Fungi</taxon>
        <taxon>Dikarya</taxon>
        <taxon>Ascomycota</taxon>
        <taxon>Pezizomycotina</taxon>
        <taxon>Dothideomycetes</taxon>
        <taxon>Dothideomycetidae</taxon>
        <taxon>Mycosphaerellales</taxon>
        <taxon>Mycosphaerellaceae</taxon>
        <taxon>Zasmidium</taxon>
    </lineage>
</organism>
<dbReference type="OrthoDB" id="3639039at2759"/>
<dbReference type="PROSITE" id="PS50088">
    <property type="entry name" value="ANK_REPEAT"/>
    <property type="match status" value="4"/>
</dbReference>
<dbReference type="SUPFAM" id="SSF53167">
    <property type="entry name" value="Purine and uridine phosphorylases"/>
    <property type="match status" value="1"/>
</dbReference>
<dbReference type="GO" id="GO:0003824">
    <property type="term" value="F:catalytic activity"/>
    <property type="evidence" value="ECO:0007669"/>
    <property type="project" value="InterPro"/>
</dbReference>
<dbReference type="SMART" id="SM00248">
    <property type="entry name" value="ANK"/>
    <property type="match status" value="8"/>
</dbReference>
<dbReference type="RefSeq" id="XP_033674263.1">
    <property type="nucleotide sequence ID" value="XM_033803288.1"/>
</dbReference>
<proteinExistence type="predicted"/>